<evidence type="ECO:0000313" key="3">
    <source>
        <dbReference type="Proteomes" id="UP000267096"/>
    </source>
</evidence>
<evidence type="ECO:0000256" key="1">
    <source>
        <dbReference type="SAM" id="Phobius"/>
    </source>
</evidence>
<reference evidence="4" key="1">
    <citation type="submission" date="2017-02" db="UniProtKB">
        <authorList>
            <consortium name="WormBaseParasite"/>
        </authorList>
    </citation>
    <scope>IDENTIFICATION</scope>
</reference>
<dbReference type="Proteomes" id="UP000267096">
    <property type="component" value="Unassembled WGS sequence"/>
</dbReference>
<protein>
    <submittedName>
        <fullName evidence="2 4">Uncharacterized protein</fullName>
    </submittedName>
</protein>
<evidence type="ECO:0000313" key="4">
    <source>
        <dbReference type="WBParaSite" id="ASIM_0000300001-mRNA-1"/>
    </source>
</evidence>
<reference evidence="2 3" key="2">
    <citation type="submission" date="2018-11" db="EMBL/GenBank/DDBJ databases">
        <authorList>
            <consortium name="Pathogen Informatics"/>
        </authorList>
    </citation>
    <scope>NUCLEOTIDE SEQUENCE [LARGE SCALE GENOMIC DNA]</scope>
</reference>
<name>A0A0M3J616_ANISI</name>
<organism evidence="4">
    <name type="scientific">Anisakis simplex</name>
    <name type="common">Herring worm</name>
    <dbReference type="NCBI Taxonomy" id="6269"/>
    <lineage>
        <taxon>Eukaryota</taxon>
        <taxon>Metazoa</taxon>
        <taxon>Ecdysozoa</taxon>
        <taxon>Nematoda</taxon>
        <taxon>Chromadorea</taxon>
        <taxon>Rhabditida</taxon>
        <taxon>Spirurina</taxon>
        <taxon>Ascaridomorpha</taxon>
        <taxon>Ascaridoidea</taxon>
        <taxon>Anisakidae</taxon>
        <taxon>Anisakis</taxon>
        <taxon>Anisakis simplex complex</taxon>
    </lineage>
</organism>
<gene>
    <name evidence="2" type="ORF">ASIM_LOCUS2851</name>
</gene>
<keyword evidence="3" id="KW-1185">Reference proteome</keyword>
<proteinExistence type="predicted"/>
<dbReference type="WBParaSite" id="ASIM_0000300001-mRNA-1">
    <property type="protein sequence ID" value="ASIM_0000300001-mRNA-1"/>
    <property type="gene ID" value="ASIM_0000300001"/>
</dbReference>
<dbReference type="EMBL" id="UYRR01004073">
    <property type="protein sequence ID" value="VDK20740.1"/>
    <property type="molecule type" value="Genomic_DNA"/>
</dbReference>
<accession>A0A0M3J616</accession>
<keyword evidence="1" id="KW-0812">Transmembrane</keyword>
<feature type="transmembrane region" description="Helical" evidence="1">
    <location>
        <begin position="21"/>
        <end position="41"/>
    </location>
</feature>
<keyword evidence="1" id="KW-0472">Membrane</keyword>
<keyword evidence="1" id="KW-1133">Transmembrane helix</keyword>
<evidence type="ECO:0000313" key="2">
    <source>
        <dbReference type="EMBL" id="VDK20740.1"/>
    </source>
</evidence>
<sequence length="85" mass="9416">MKGVQKVRQQQQKVRQQQQQALSPICLAIQPGGSTVFLLVLTVTPVDVYHTIDGGIIGYKTSFVGSNGFRLLQLRTNDETRGKTE</sequence>
<dbReference type="AlphaFoldDB" id="A0A0M3J616"/>